<name>A0ABW6BCU7_9SPHI</name>
<dbReference type="Proteomes" id="UP001597525">
    <property type="component" value="Unassembled WGS sequence"/>
</dbReference>
<protein>
    <submittedName>
        <fullName evidence="1">Protein-tyrosine-phosphatase</fullName>
    </submittedName>
</protein>
<sequence length="214" mass="24197">MYPKLLDTIGRFQVDTAQMSERQSILKPLIEYIQQKYDGDQEININFICTHNSRRSHLSQIWAQTAASFYGIENVHCYSGGTEETALYGKVAFTLNEQGFQFLQLSEGNNPIYAIKYDDNCAPLVGFSKKYDHSYNPISHFAAVMTCSQADGGCPFIAGAEKRIPITFEDPKISDNTPEQDKVYAKRSLEIGQEMFYVFSQISKKNDAAKIKIS</sequence>
<accession>A0ABW6BCU7</accession>
<dbReference type="Gene3D" id="3.40.50.2300">
    <property type="match status" value="1"/>
</dbReference>
<gene>
    <name evidence="1" type="ORF">ACFS7Y_02590</name>
</gene>
<organism evidence="1 2">
    <name type="scientific">Sphingobacterium bambusae</name>
    <dbReference type="NCBI Taxonomy" id="662858"/>
    <lineage>
        <taxon>Bacteria</taxon>
        <taxon>Pseudomonadati</taxon>
        <taxon>Bacteroidota</taxon>
        <taxon>Sphingobacteriia</taxon>
        <taxon>Sphingobacteriales</taxon>
        <taxon>Sphingobacteriaceae</taxon>
        <taxon>Sphingobacterium</taxon>
    </lineage>
</organism>
<evidence type="ECO:0000313" key="2">
    <source>
        <dbReference type="Proteomes" id="UP001597525"/>
    </source>
</evidence>
<dbReference type="InterPro" id="IPR036196">
    <property type="entry name" value="Ptyr_pPase_sf"/>
</dbReference>
<dbReference type="SUPFAM" id="SSF52788">
    <property type="entry name" value="Phosphotyrosine protein phosphatases I"/>
    <property type="match status" value="1"/>
</dbReference>
<dbReference type="EMBL" id="JBHUPB010000003">
    <property type="protein sequence ID" value="MFD2966253.1"/>
    <property type="molecule type" value="Genomic_DNA"/>
</dbReference>
<evidence type="ECO:0000313" key="1">
    <source>
        <dbReference type="EMBL" id="MFD2966253.1"/>
    </source>
</evidence>
<dbReference type="PANTHER" id="PTHR43428">
    <property type="entry name" value="ARSENATE REDUCTASE"/>
    <property type="match status" value="1"/>
</dbReference>
<keyword evidence="2" id="KW-1185">Reference proteome</keyword>
<comment type="caution">
    <text evidence="1">The sequence shown here is derived from an EMBL/GenBank/DDBJ whole genome shotgun (WGS) entry which is preliminary data.</text>
</comment>
<dbReference type="RefSeq" id="WP_320184044.1">
    <property type="nucleotide sequence ID" value="NZ_CP138332.1"/>
</dbReference>
<proteinExistence type="predicted"/>
<dbReference type="PANTHER" id="PTHR43428:SF1">
    <property type="entry name" value="ARSENATE REDUCTASE"/>
    <property type="match status" value="1"/>
</dbReference>
<reference evidence="2" key="1">
    <citation type="journal article" date="2019" name="Int. J. Syst. Evol. Microbiol.">
        <title>The Global Catalogue of Microorganisms (GCM) 10K type strain sequencing project: providing services to taxonomists for standard genome sequencing and annotation.</title>
        <authorList>
            <consortium name="The Broad Institute Genomics Platform"/>
            <consortium name="The Broad Institute Genome Sequencing Center for Infectious Disease"/>
            <person name="Wu L."/>
            <person name="Ma J."/>
        </authorList>
    </citation>
    <scope>NUCLEOTIDE SEQUENCE [LARGE SCALE GENOMIC DNA]</scope>
    <source>
        <strain evidence="2">KCTC 22814</strain>
    </source>
</reference>